<sequence length="482" mass="53052">MNDSGAEQTPTPARHGSPRAAPQPLLVLDVVGLTPRLLAHMPRLTRLAEEGSSTPLATVLPAVTCAAQSTFLTGLTPDGHGIVGNGWYFRELGEVLLWRQHNALVSGEKLWDALRARHPGYTVANVCWWYAMGADTDWTVTPRPVYYADGRKEPDCYTRPPELHDELTGALGTFPLFQFWGPGAGLASSRWIVGATRHLLRTRRPDLALCYVPHLDYDLQRYGPDDPRSHRAAAQLDAVLGPLLDDARAEGRTVVALSEYGITRADRPVDVNRALRRAGLLEVHTQDGMEYLDPTTSRAFAVVDHQLAHVYVRDPAADLDAVRAVLEPLDGIAQLLDEQGKKAHHLDHPRSGELVAVAEPGAWFTYYYWLDDARAPDFARLVEIHRKPGYDPAELFMDPLDPYVRLRAATALARKKTGMRYRMAVVPLDPSPVRGSHGRLPEHPDEGPVLLCSRPGTADGPGPFPATDVKSLLVDLALGEHT</sequence>
<reference evidence="2 3" key="1">
    <citation type="journal article" date="2016" name="Front. Microbiol.">
        <title>Comparative Genomics Analysis of Streptomyces Species Reveals Their Adaptation to the Marine Environment and Their Diversity at the Genomic Level.</title>
        <authorList>
            <person name="Tian X."/>
            <person name="Zhang Z."/>
            <person name="Yang T."/>
            <person name="Chen M."/>
            <person name="Li J."/>
            <person name="Chen F."/>
            <person name="Yang J."/>
            <person name="Li W."/>
            <person name="Zhang B."/>
            <person name="Zhang Z."/>
            <person name="Wu J."/>
            <person name="Zhang C."/>
            <person name="Long L."/>
            <person name="Xiao J."/>
        </authorList>
    </citation>
    <scope>NUCLEOTIDE SEQUENCE [LARGE SCALE GENOMIC DNA]</scope>
    <source>
        <strain evidence="2 3">SCSIO 10429</strain>
    </source>
</reference>
<dbReference type="PANTHER" id="PTHR10151">
    <property type="entry name" value="ECTONUCLEOTIDE PYROPHOSPHATASE/PHOSPHODIESTERASE"/>
    <property type="match status" value="1"/>
</dbReference>
<dbReference type="AlphaFoldDB" id="A0A1E7KYF3"/>
<evidence type="ECO:0000313" key="3">
    <source>
        <dbReference type="Proteomes" id="UP000176005"/>
    </source>
</evidence>
<name>A0A1E7KYF3_9ACTN</name>
<dbReference type="Pfam" id="PF01663">
    <property type="entry name" value="Phosphodiest"/>
    <property type="match status" value="1"/>
</dbReference>
<keyword evidence="3" id="KW-1185">Reference proteome</keyword>
<dbReference type="EMBL" id="LJGW01000390">
    <property type="protein sequence ID" value="OEV08952.1"/>
    <property type="molecule type" value="Genomic_DNA"/>
</dbReference>
<dbReference type="RefSeq" id="WP_070019081.1">
    <property type="nucleotide sequence ID" value="NZ_LJGW01000390.1"/>
</dbReference>
<accession>A0A1E7KYF3</accession>
<dbReference type="Gene3D" id="3.40.720.10">
    <property type="entry name" value="Alkaline Phosphatase, subunit A"/>
    <property type="match status" value="1"/>
</dbReference>
<dbReference type="Proteomes" id="UP000176005">
    <property type="component" value="Unassembled WGS sequence"/>
</dbReference>
<feature type="region of interest" description="Disordered" evidence="1">
    <location>
        <begin position="1"/>
        <end position="20"/>
    </location>
</feature>
<dbReference type="InterPro" id="IPR002591">
    <property type="entry name" value="Phosphodiest/P_Trfase"/>
</dbReference>
<feature type="compositionally biased region" description="Polar residues" evidence="1">
    <location>
        <begin position="1"/>
        <end position="11"/>
    </location>
</feature>
<evidence type="ECO:0000313" key="2">
    <source>
        <dbReference type="EMBL" id="OEV08952.1"/>
    </source>
</evidence>
<organism evidence="2 3">
    <name type="scientific">Streptomyces nanshensis</name>
    <dbReference type="NCBI Taxonomy" id="518642"/>
    <lineage>
        <taxon>Bacteria</taxon>
        <taxon>Bacillati</taxon>
        <taxon>Actinomycetota</taxon>
        <taxon>Actinomycetes</taxon>
        <taxon>Kitasatosporales</taxon>
        <taxon>Streptomycetaceae</taxon>
        <taxon>Streptomyces</taxon>
    </lineage>
</organism>
<proteinExistence type="predicted"/>
<dbReference type="SUPFAM" id="SSF53649">
    <property type="entry name" value="Alkaline phosphatase-like"/>
    <property type="match status" value="1"/>
</dbReference>
<dbReference type="InterPro" id="IPR017850">
    <property type="entry name" value="Alkaline_phosphatase_core_sf"/>
</dbReference>
<comment type="caution">
    <text evidence="2">The sequence shown here is derived from an EMBL/GenBank/DDBJ whole genome shotgun (WGS) entry which is preliminary data.</text>
</comment>
<dbReference type="GO" id="GO:0016787">
    <property type="term" value="F:hydrolase activity"/>
    <property type="evidence" value="ECO:0007669"/>
    <property type="project" value="UniProtKB-ARBA"/>
</dbReference>
<gene>
    <name evidence="2" type="ORF">AN218_24315</name>
</gene>
<protein>
    <submittedName>
        <fullName evidence="2">Phosphodiesterase</fullName>
    </submittedName>
</protein>
<dbReference type="PANTHER" id="PTHR10151:SF120">
    <property type="entry name" value="BIS(5'-ADENOSYL)-TRIPHOSPHATASE"/>
    <property type="match status" value="1"/>
</dbReference>
<evidence type="ECO:0000256" key="1">
    <source>
        <dbReference type="SAM" id="MobiDB-lite"/>
    </source>
</evidence>
<dbReference type="PATRIC" id="fig|518642.10.peg.5632"/>